<organism evidence="2 3">
    <name type="scientific">Catenulispora pinistramenti</name>
    <dbReference type="NCBI Taxonomy" id="2705254"/>
    <lineage>
        <taxon>Bacteria</taxon>
        <taxon>Bacillati</taxon>
        <taxon>Actinomycetota</taxon>
        <taxon>Actinomycetes</taxon>
        <taxon>Catenulisporales</taxon>
        <taxon>Catenulisporaceae</taxon>
        <taxon>Catenulispora</taxon>
    </lineage>
</organism>
<keyword evidence="3" id="KW-1185">Reference proteome</keyword>
<dbReference type="Pfam" id="PF13560">
    <property type="entry name" value="HTH_31"/>
    <property type="match status" value="1"/>
</dbReference>
<dbReference type="EMBL" id="JAAFYZ010000037">
    <property type="protein sequence ID" value="MBS2547898.1"/>
    <property type="molecule type" value="Genomic_DNA"/>
</dbReference>
<comment type="caution">
    <text evidence="2">The sequence shown here is derived from an EMBL/GenBank/DDBJ whole genome shotgun (WGS) entry which is preliminary data.</text>
</comment>
<dbReference type="InterPro" id="IPR043917">
    <property type="entry name" value="DUF5753"/>
</dbReference>
<evidence type="ECO:0000313" key="2">
    <source>
        <dbReference type="EMBL" id="MBS2547898.1"/>
    </source>
</evidence>
<dbReference type="Pfam" id="PF19054">
    <property type="entry name" value="DUF5753"/>
    <property type="match status" value="1"/>
</dbReference>
<gene>
    <name evidence="2" type="ORF">KGQ19_13585</name>
</gene>
<proteinExistence type="predicted"/>
<feature type="domain" description="HTH cro/C1-type" evidence="1">
    <location>
        <begin position="32"/>
        <end position="86"/>
    </location>
</feature>
<dbReference type="CDD" id="cd00093">
    <property type="entry name" value="HTH_XRE"/>
    <property type="match status" value="1"/>
</dbReference>
<dbReference type="SUPFAM" id="SSF47413">
    <property type="entry name" value="lambda repressor-like DNA-binding domains"/>
    <property type="match status" value="1"/>
</dbReference>
<dbReference type="Proteomes" id="UP000730482">
    <property type="component" value="Unassembled WGS sequence"/>
</dbReference>
<evidence type="ECO:0000313" key="3">
    <source>
        <dbReference type="Proteomes" id="UP000730482"/>
    </source>
</evidence>
<protein>
    <submittedName>
        <fullName evidence="2">Helix-turn-helix domain-containing protein</fullName>
    </submittedName>
</protein>
<reference evidence="2 3" key="1">
    <citation type="submission" date="2020-02" db="EMBL/GenBank/DDBJ databases">
        <title>Acidophilic actinobacteria isolated from forest soil.</title>
        <authorList>
            <person name="Golinska P."/>
        </authorList>
    </citation>
    <scope>NUCLEOTIDE SEQUENCE [LARGE SCALE GENOMIC DNA]</scope>
    <source>
        <strain evidence="2 3">NL8</strain>
    </source>
</reference>
<sequence>MPDGKEADVRANQRTQPVTGINVLRWELGNELRTLRLAAGKSIADAAKWLECSDAKISRMENGQRGAVARDVRDLCKLYGVPAQRRDQLMGLSREAVAADNATSPTIAAKFSTYLALETQARSVRNFEASFVPGLLQTELYARETITHNGEVEDVEDVEQRVQMRMDRQKRIWGEENLLQAHFIIDENVIWRPAGVDPRTRAMREEQIDRLIRATFLEHVTLQIVPYTAGFYQGMEGSTIYLLNLDSGPKSSSACYIEGVFRELFMRSHSEIASIAGKFEAMSEIALSPAGTRKFLMRLLRGNYEHWSSARPTGSAGLGKVAMS</sequence>
<accession>A0ABS5KPB3</accession>
<evidence type="ECO:0000259" key="1">
    <source>
        <dbReference type="PROSITE" id="PS50943"/>
    </source>
</evidence>
<dbReference type="InterPro" id="IPR010982">
    <property type="entry name" value="Lambda_DNA-bd_dom_sf"/>
</dbReference>
<dbReference type="Gene3D" id="1.10.260.40">
    <property type="entry name" value="lambda repressor-like DNA-binding domains"/>
    <property type="match status" value="1"/>
</dbReference>
<dbReference type="RefSeq" id="WP_212009478.1">
    <property type="nucleotide sequence ID" value="NZ_JAAFYZ010000037.1"/>
</dbReference>
<dbReference type="InterPro" id="IPR001387">
    <property type="entry name" value="Cro/C1-type_HTH"/>
</dbReference>
<dbReference type="SMART" id="SM00530">
    <property type="entry name" value="HTH_XRE"/>
    <property type="match status" value="1"/>
</dbReference>
<name>A0ABS5KPB3_9ACTN</name>
<dbReference type="PROSITE" id="PS50943">
    <property type="entry name" value="HTH_CROC1"/>
    <property type="match status" value="1"/>
</dbReference>